<reference evidence="1" key="1">
    <citation type="submission" date="2022-04" db="EMBL/GenBank/DDBJ databases">
        <title>Genome of the entomopathogenic fungus Entomophthora muscae.</title>
        <authorList>
            <person name="Elya C."/>
            <person name="Lovett B.R."/>
            <person name="Lee E."/>
            <person name="Macias A.M."/>
            <person name="Hajek A.E."/>
            <person name="De Bivort B.L."/>
            <person name="Kasson M.T."/>
            <person name="De Fine Licht H.H."/>
            <person name="Stajich J.E."/>
        </authorList>
    </citation>
    <scope>NUCLEOTIDE SEQUENCE</scope>
    <source>
        <strain evidence="1">Berkeley</strain>
    </source>
</reference>
<proteinExistence type="predicted"/>
<gene>
    <name evidence="1" type="ORF">DSO57_1022275</name>
</gene>
<dbReference type="Proteomes" id="UP001165960">
    <property type="component" value="Unassembled WGS sequence"/>
</dbReference>
<accession>A0ACC2S532</accession>
<name>A0ACC2S532_9FUNG</name>
<dbReference type="EMBL" id="QTSX02005791">
    <property type="protein sequence ID" value="KAJ9057483.1"/>
    <property type="molecule type" value="Genomic_DNA"/>
</dbReference>
<evidence type="ECO:0000313" key="1">
    <source>
        <dbReference type="EMBL" id="KAJ9057483.1"/>
    </source>
</evidence>
<evidence type="ECO:0000313" key="2">
    <source>
        <dbReference type="Proteomes" id="UP001165960"/>
    </source>
</evidence>
<keyword evidence="2" id="KW-1185">Reference proteome</keyword>
<protein>
    <submittedName>
        <fullName evidence="1">Uncharacterized protein</fullName>
    </submittedName>
</protein>
<sequence length="137" mass="15307">MHLKKDIDVTSHNYKALDSDLQEMSNLTKNMGESFSTLIVQALQVSIASRDSGVQQETTLNTLEESILQLWTLQPLVDSEAEFIPEVHVFNSSSQDSPNGSAITGVDLNYKPFFKQVFDPKTLIIVAFLTIYVTAMH</sequence>
<organism evidence="1 2">
    <name type="scientific">Entomophthora muscae</name>
    <dbReference type="NCBI Taxonomy" id="34485"/>
    <lineage>
        <taxon>Eukaryota</taxon>
        <taxon>Fungi</taxon>
        <taxon>Fungi incertae sedis</taxon>
        <taxon>Zoopagomycota</taxon>
        <taxon>Entomophthoromycotina</taxon>
        <taxon>Entomophthoromycetes</taxon>
        <taxon>Entomophthorales</taxon>
        <taxon>Entomophthoraceae</taxon>
        <taxon>Entomophthora</taxon>
    </lineage>
</organism>
<comment type="caution">
    <text evidence="1">The sequence shown here is derived from an EMBL/GenBank/DDBJ whole genome shotgun (WGS) entry which is preliminary data.</text>
</comment>